<reference evidence="1 2" key="1">
    <citation type="submission" date="2024-04" db="EMBL/GenBank/DDBJ databases">
        <authorList>
            <person name="Rising A."/>
            <person name="Reimegard J."/>
            <person name="Sonavane S."/>
            <person name="Akerstrom W."/>
            <person name="Nylinder S."/>
            <person name="Hedman E."/>
            <person name="Kallberg Y."/>
        </authorList>
    </citation>
    <scope>NUCLEOTIDE SEQUENCE [LARGE SCALE GENOMIC DNA]</scope>
</reference>
<organism evidence="1 2">
    <name type="scientific">Larinioides sclopetarius</name>
    <dbReference type="NCBI Taxonomy" id="280406"/>
    <lineage>
        <taxon>Eukaryota</taxon>
        <taxon>Metazoa</taxon>
        <taxon>Ecdysozoa</taxon>
        <taxon>Arthropoda</taxon>
        <taxon>Chelicerata</taxon>
        <taxon>Arachnida</taxon>
        <taxon>Araneae</taxon>
        <taxon>Araneomorphae</taxon>
        <taxon>Entelegynae</taxon>
        <taxon>Araneoidea</taxon>
        <taxon>Araneidae</taxon>
        <taxon>Larinioides</taxon>
    </lineage>
</organism>
<comment type="caution">
    <text evidence="1">The sequence shown here is derived from an EMBL/GenBank/DDBJ whole genome shotgun (WGS) entry which is preliminary data.</text>
</comment>
<evidence type="ECO:0000313" key="2">
    <source>
        <dbReference type="Proteomes" id="UP001497382"/>
    </source>
</evidence>
<accession>A0AAV2AFC3</accession>
<protein>
    <submittedName>
        <fullName evidence="1">Uncharacterized protein</fullName>
    </submittedName>
</protein>
<name>A0AAV2AFC3_9ARAC</name>
<proteinExistence type="predicted"/>
<dbReference type="AlphaFoldDB" id="A0AAV2AFC3"/>
<keyword evidence="2" id="KW-1185">Reference proteome</keyword>
<evidence type="ECO:0000313" key="1">
    <source>
        <dbReference type="EMBL" id="CAL1282596.1"/>
    </source>
</evidence>
<gene>
    <name evidence="1" type="ORF">LARSCL_LOCUS12153</name>
</gene>
<sequence length="101" mass="11477">MALVRRKHGRIFEDDKYLQFSSLFFSVSPRDGSVDQGGAPNALFNHMIVASTPLMTGVSSAMQRERGKKRNQHRYKQKSIPRKNCCCHCQCISGLEMRVDS</sequence>
<dbReference type="EMBL" id="CAXIEN010000156">
    <property type="protein sequence ID" value="CAL1282596.1"/>
    <property type="molecule type" value="Genomic_DNA"/>
</dbReference>
<dbReference type="Proteomes" id="UP001497382">
    <property type="component" value="Unassembled WGS sequence"/>
</dbReference>